<evidence type="ECO:0008006" key="11">
    <source>
        <dbReference type="Google" id="ProtNLM"/>
    </source>
</evidence>
<dbReference type="InterPro" id="IPR039941">
    <property type="entry name" value="TT30"/>
</dbReference>
<evidence type="ECO:0000313" key="9">
    <source>
        <dbReference type="EMBL" id="KAG0559993.1"/>
    </source>
</evidence>
<reference evidence="9" key="1">
    <citation type="submission" date="2020-06" db="EMBL/GenBank/DDBJ databases">
        <title>WGS assembly of Ceratodon purpureus strain R40.</title>
        <authorList>
            <person name="Carey S.B."/>
            <person name="Jenkins J."/>
            <person name="Shu S."/>
            <person name="Lovell J.T."/>
            <person name="Sreedasyam A."/>
            <person name="Maumus F."/>
            <person name="Tiley G.P."/>
            <person name="Fernandez-Pozo N."/>
            <person name="Barry K."/>
            <person name="Chen C."/>
            <person name="Wang M."/>
            <person name="Lipzen A."/>
            <person name="Daum C."/>
            <person name="Saski C.A."/>
            <person name="Payton A.C."/>
            <person name="Mcbreen J.C."/>
            <person name="Conrad R.E."/>
            <person name="Kollar L.M."/>
            <person name="Olsson S."/>
            <person name="Huttunen S."/>
            <person name="Landis J.B."/>
            <person name="Wickett N.J."/>
            <person name="Johnson M.G."/>
            <person name="Rensing S.A."/>
            <person name="Grimwood J."/>
            <person name="Schmutz J."/>
            <person name="Mcdaniel S.F."/>
        </authorList>
    </citation>
    <scope>NUCLEOTIDE SEQUENCE</scope>
    <source>
        <strain evidence="9">R40</strain>
    </source>
</reference>
<evidence type="ECO:0000256" key="8">
    <source>
        <dbReference type="SAM" id="Phobius"/>
    </source>
</evidence>
<dbReference type="OrthoDB" id="1904289at2759"/>
<organism evidence="9 10">
    <name type="scientific">Ceratodon purpureus</name>
    <name type="common">Fire moss</name>
    <name type="synonym">Dicranum purpureum</name>
    <dbReference type="NCBI Taxonomy" id="3225"/>
    <lineage>
        <taxon>Eukaryota</taxon>
        <taxon>Viridiplantae</taxon>
        <taxon>Streptophyta</taxon>
        <taxon>Embryophyta</taxon>
        <taxon>Bryophyta</taxon>
        <taxon>Bryophytina</taxon>
        <taxon>Bryopsida</taxon>
        <taxon>Dicranidae</taxon>
        <taxon>Pseudoditrichales</taxon>
        <taxon>Ditrichaceae</taxon>
        <taxon>Ceratodon</taxon>
    </lineage>
</organism>
<dbReference type="Pfam" id="PF13174">
    <property type="entry name" value="TPR_6"/>
    <property type="match status" value="2"/>
</dbReference>
<keyword evidence="4" id="KW-0970">Cilium biogenesis/degradation</keyword>
<evidence type="ECO:0000256" key="7">
    <source>
        <dbReference type="ARBA" id="ARBA00023273"/>
    </source>
</evidence>
<dbReference type="AlphaFoldDB" id="A0A8T0GLX9"/>
<keyword evidence="8" id="KW-0472">Membrane</keyword>
<keyword evidence="5" id="KW-0802">TPR repeat</keyword>
<dbReference type="PANTHER" id="PTHR20931:SF0">
    <property type="entry name" value="TETRATRICOPEPTIDE REPEAT PROTEIN 30"/>
    <property type="match status" value="1"/>
</dbReference>
<dbReference type="GO" id="GO:0042073">
    <property type="term" value="P:intraciliary transport"/>
    <property type="evidence" value="ECO:0007669"/>
    <property type="project" value="TreeGrafter"/>
</dbReference>
<protein>
    <recommendedName>
        <fullName evidence="11">Tetratricopeptide repeat protein</fullName>
    </recommendedName>
</protein>
<evidence type="ECO:0000256" key="3">
    <source>
        <dbReference type="ARBA" id="ARBA00022737"/>
    </source>
</evidence>
<comment type="similarity">
    <text evidence="2">Belongs to the TTC30/dfy-1/fleer family.</text>
</comment>
<evidence type="ECO:0000313" key="10">
    <source>
        <dbReference type="Proteomes" id="UP000822688"/>
    </source>
</evidence>
<keyword evidence="8" id="KW-1133">Transmembrane helix</keyword>
<keyword evidence="3" id="KW-0677">Repeat</keyword>
<comment type="subcellular location">
    <subcellularLocation>
        <location evidence="1">Cell projection</location>
        <location evidence="1">Cilium</location>
    </subcellularLocation>
</comment>
<comment type="caution">
    <text evidence="9">The sequence shown here is derived from an EMBL/GenBank/DDBJ whole genome shotgun (WGS) entry which is preliminary data.</text>
</comment>
<dbReference type="Proteomes" id="UP000822688">
    <property type="component" value="Chromosome 10"/>
</dbReference>
<keyword evidence="10" id="KW-1185">Reference proteome</keyword>
<keyword evidence="6" id="KW-0969">Cilium</keyword>
<dbReference type="InterPro" id="IPR019734">
    <property type="entry name" value="TPR_rpt"/>
</dbReference>
<dbReference type="InterPro" id="IPR011990">
    <property type="entry name" value="TPR-like_helical_dom_sf"/>
</dbReference>
<accession>A0A8T0GLX9</accession>
<name>A0A8T0GLX9_CERPU</name>
<dbReference type="GO" id="GO:0005879">
    <property type="term" value="C:axonemal microtubule"/>
    <property type="evidence" value="ECO:0007669"/>
    <property type="project" value="TreeGrafter"/>
</dbReference>
<gene>
    <name evidence="9" type="ORF">KC19_10G145600</name>
</gene>
<proteinExistence type="inferred from homology"/>
<evidence type="ECO:0000256" key="6">
    <source>
        <dbReference type="ARBA" id="ARBA00023069"/>
    </source>
</evidence>
<dbReference type="Gene3D" id="1.25.40.10">
    <property type="entry name" value="Tetratricopeptide repeat domain"/>
    <property type="match status" value="1"/>
</dbReference>
<keyword evidence="8" id="KW-0812">Transmembrane</keyword>
<dbReference type="GO" id="GO:0120170">
    <property type="term" value="F:intraciliary transport particle B binding"/>
    <property type="evidence" value="ECO:0007669"/>
    <property type="project" value="TreeGrafter"/>
</dbReference>
<dbReference type="PANTHER" id="PTHR20931">
    <property type="entry name" value="TETRATRICOPEPTIDE REPEAT PROTEIN 30"/>
    <property type="match status" value="1"/>
</dbReference>
<evidence type="ECO:0000256" key="2">
    <source>
        <dbReference type="ARBA" id="ARBA00009522"/>
    </source>
</evidence>
<feature type="transmembrane region" description="Helical" evidence="8">
    <location>
        <begin position="244"/>
        <end position="267"/>
    </location>
</feature>
<evidence type="ECO:0000256" key="4">
    <source>
        <dbReference type="ARBA" id="ARBA00022794"/>
    </source>
</evidence>
<dbReference type="EMBL" id="CM026431">
    <property type="protein sequence ID" value="KAG0559993.1"/>
    <property type="molecule type" value="Genomic_DNA"/>
</dbReference>
<dbReference type="SUPFAM" id="SSF48452">
    <property type="entry name" value="TPR-like"/>
    <property type="match status" value="1"/>
</dbReference>
<evidence type="ECO:0000256" key="1">
    <source>
        <dbReference type="ARBA" id="ARBA00004138"/>
    </source>
</evidence>
<dbReference type="GO" id="GO:0030992">
    <property type="term" value="C:intraciliary transport particle B"/>
    <property type="evidence" value="ECO:0007669"/>
    <property type="project" value="TreeGrafter"/>
</dbReference>
<evidence type="ECO:0000256" key="5">
    <source>
        <dbReference type="ARBA" id="ARBA00022803"/>
    </source>
</evidence>
<keyword evidence="7" id="KW-0966">Cell projection</keyword>
<sequence>MRQPQAEFFLPRIKPELILCLNKQTVVMKIDQNVAVTRGQLVRYEQLVRLHPAEEKYRVYYAQALYKAEMLGEAAKACLTVEGHKERTINLQACILYDQGDITGSMVLLEQIADDSVDALVNLGCCLYKEGDFEGACTKFTAGVKIAGFQPDLTYMRALCMFRLKQYSQALKALTEIFEYGVKEYPELGVGSYVEGMERRSVGNSHILRESALVEAFNLKVTLHNQALINMETDPTAGFRKLNFLLQVYMTLILASYCEFLFFLMLFNRLRITLLIQT</sequence>